<feature type="region of interest" description="Disordered" evidence="1">
    <location>
        <begin position="165"/>
        <end position="187"/>
    </location>
</feature>
<feature type="compositionally biased region" description="Low complexity" evidence="1">
    <location>
        <begin position="171"/>
        <end position="181"/>
    </location>
</feature>
<sequence>MADNLEDDNEYIDMELSSHYSNSVSTREFEFQMSSVSMEREPTNSPADDIFYKGKLLPLHLTLRLEMVRKLLQNSINEGEAYTTTPLMKPSTDVVIRSIGEIDPKRTWTQRLKFIKQSSLGSMLKGYSRVYFRSLFGNESTKKTPLEHVQIHQDNGNRHRRSFSVAIKRQSSPSSSSSSSSNASNGY</sequence>
<protein>
    <submittedName>
        <fullName evidence="2">Uncharacterized protein</fullName>
    </submittedName>
</protein>
<evidence type="ECO:0000313" key="2">
    <source>
        <dbReference type="EMBL" id="KAE8670433.1"/>
    </source>
</evidence>
<evidence type="ECO:0000256" key="1">
    <source>
        <dbReference type="SAM" id="MobiDB-lite"/>
    </source>
</evidence>
<gene>
    <name evidence="2" type="ORF">F3Y22_tig00112153pilonHSYRG00067</name>
</gene>
<dbReference type="AlphaFoldDB" id="A0A6A2X5H2"/>
<proteinExistence type="predicted"/>
<dbReference type="Proteomes" id="UP000436088">
    <property type="component" value="Unassembled WGS sequence"/>
</dbReference>
<dbReference type="EMBL" id="VEPZ02001511">
    <property type="protein sequence ID" value="KAE8670433.1"/>
    <property type="molecule type" value="Genomic_DNA"/>
</dbReference>
<dbReference type="OrthoDB" id="1938320at2759"/>
<dbReference type="InterPro" id="IPR039620">
    <property type="entry name" value="BKI1/MAKR1/3/4"/>
</dbReference>
<evidence type="ECO:0000313" key="3">
    <source>
        <dbReference type="Proteomes" id="UP000436088"/>
    </source>
</evidence>
<reference evidence="2" key="1">
    <citation type="submission" date="2019-09" db="EMBL/GenBank/DDBJ databases">
        <title>Draft genome information of white flower Hibiscus syriacus.</title>
        <authorList>
            <person name="Kim Y.-M."/>
        </authorList>
    </citation>
    <scope>NUCLEOTIDE SEQUENCE [LARGE SCALE GENOMIC DNA]</scope>
    <source>
        <strain evidence="2">YM2019G1</strain>
    </source>
</reference>
<keyword evidence="3" id="KW-1185">Reference proteome</keyword>
<accession>A0A6A2X5H2</accession>
<dbReference type="GO" id="GO:0019210">
    <property type="term" value="F:kinase inhibitor activity"/>
    <property type="evidence" value="ECO:0007669"/>
    <property type="project" value="InterPro"/>
</dbReference>
<dbReference type="PANTHER" id="PTHR33312">
    <property type="entry name" value="MEMBRANE-ASSOCIATED KINASE REGULATOR 4-RELATED"/>
    <property type="match status" value="1"/>
</dbReference>
<comment type="caution">
    <text evidence="2">The sequence shown here is derived from an EMBL/GenBank/DDBJ whole genome shotgun (WGS) entry which is preliminary data.</text>
</comment>
<organism evidence="2 3">
    <name type="scientific">Hibiscus syriacus</name>
    <name type="common">Rose of Sharon</name>
    <dbReference type="NCBI Taxonomy" id="106335"/>
    <lineage>
        <taxon>Eukaryota</taxon>
        <taxon>Viridiplantae</taxon>
        <taxon>Streptophyta</taxon>
        <taxon>Embryophyta</taxon>
        <taxon>Tracheophyta</taxon>
        <taxon>Spermatophyta</taxon>
        <taxon>Magnoliopsida</taxon>
        <taxon>eudicotyledons</taxon>
        <taxon>Gunneridae</taxon>
        <taxon>Pentapetalae</taxon>
        <taxon>rosids</taxon>
        <taxon>malvids</taxon>
        <taxon>Malvales</taxon>
        <taxon>Malvaceae</taxon>
        <taxon>Malvoideae</taxon>
        <taxon>Hibiscus</taxon>
    </lineage>
</organism>
<name>A0A6A2X5H2_HIBSY</name>
<dbReference type="GO" id="GO:0005886">
    <property type="term" value="C:plasma membrane"/>
    <property type="evidence" value="ECO:0007669"/>
    <property type="project" value="InterPro"/>
</dbReference>
<dbReference type="PANTHER" id="PTHR33312:SF5">
    <property type="entry name" value="MEMBRANE-ASSOCIATED KINASE REGULATOR 4-RELATED"/>
    <property type="match status" value="1"/>
</dbReference>